<gene>
    <name evidence="1" type="ORF">QE380_003081</name>
</gene>
<proteinExistence type="predicted"/>
<sequence length="179" mass="21387">MLKMITSKKFPNNRDNNIICLYKKEKFDFLKNEVWNLDTHLAKIIYTGLVQFKQSKRHGTPSPFLTESTAEHPLGTITIETKQAWEDTLDQMIYAFSPQQEYDEIEPSIYDLKMIEDRDRQHTSDDSIPVKILTLPYVGFTEQDIEAYQERKKQWKQADIEKRQQGRELFTQYFHCLWD</sequence>
<protein>
    <submittedName>
        <fullName evidence="1">Uncharacterized protein</fullName>
    </submittedName>
</protein>
<dbReference type="EMBL" id="JAUTBK010000002">
    <property type="protein sequence ID" value="MDQ1210158.1"/>
    <property type="molecule type" value="Genomic_DNA"/>
</dbReference>
<dbReference type="Proteomes" id="UP001233360">
    <property type="component" value="Unassembled WGS sequence"/>
</dbReference>
<organism evidence="1 2">
    <name type="scientific">Acinetobacter baylyi</name>
    <dbReference type="NCBI Taxonomy" id="202950"/>
    <lineage>
        <taxon>Bacteria</taxon>
        <taxon>Pseudomonadati</taxon>
        <taxon>Pseudomonadota</taxon>
        <taxon>Gammaproteobacteria</taxon>
        <taxon>Moraxellales</taxon>
        <taxon>Moraxellaceae</taxon>
        <taxon>Acinetobacter</taxon>
    </lineage>
</organism>
<reference evidence="1 2" key="1">
    <citation type="submission" date="2023-07" db="EMBL/GenBank/DDBJ databases">
        <title>Functional and genomic diversity of the sorghum phyllosphere microbiome.</title>
        <authorList>
            <person name="Shade A."/>
        </authorList>
    </citation>
    <scope>NUCLEOTIDE SEQUENCE [LARGE SCALE GENOMIC DNA]</scope>
    <source>
        <strain evidence="1 2">SORGH_AS_0887</strain>
    </source>
</reference>
<comment type="caution">
    <text evidence="1">The sequence shown here is derived from an EMBL/GenBank/DDBJ whole genome shotgun (WGS) entry which is preliminary data.</text>
</comment>
<keyword evidence="2" id="KW-1185">Reference proteome</keyword>
<accession>A0ABU0V0X6</accession>
<dbReference type="RefSeq" id="WP_307004728.1">
    <property type="nucleotide sequence ID" value="NZ_JAUTBK010000002.1"/>
</dbReference>
<evidence type="ECO:0000313" key="2">
    <source>
        <dbReference type="Proteomes" id="UP001233360"/>
    </source>
</evidence>
<name>A0ABU0V0X6_ACIBI</name>
<evidence type="ECO:0000313" key="1">
    <source>
        <dbReference type="EMBL" id="MDQ1210158.1"/>
    </source>
</evidence>